<feature type="compositionally biased region" description="Acidic residues" evidence="1">
    <location>
        <begin position="102"/>
        <end position="112"/>
    </location>
</feature>
<feature type="compositionally biased region" description="Polar residues" evidence="1">
    <location>
        <begin position="60"/>
        <end position="77"/>
    </location>
</feature>
<evidence type="ECO:0000313" key="3">
    <source>
        <dbReference type="Proteomes" id="UP000265427"/>
    </source>
</evidence>
<comment type="caution">
    <text evidence="2">The sequence shown here is derived from an EMBL/GenBank/DDBJ whole genome shotgun (WGS) entry which is preliminary data.</text>
</comment>
<reference evidence="2 3" key="1">
    <citation type="submission" date="2018-08" db="EMBL/GenBank/DDBJ databases">
        <title>Aphanomyces genome sequencing and annotation.</title>
        <authorList>
            <person name="Minardi D."/>
            <person name="Oidtmann B."/>
            <person name="Van Der Giezen M."/>
            <person name="Studholme D.J."/>
        </authorList>
    </citation>
    <scope>NUCLEOTIDE SEQUENCE [LARGE SCALE GENOMIC DNA]</scope>
    <source>
        <strain evidence="2 3">Kv</strain>
    </source>
</reference>
<evidence type="ECO:0000313" key="2">
    <source>
        <dbReference type="EMBL" id="RHY01792.1"/>
    </source>
</evidence>
<gene>
    <name evidence="2" type="ORF">DYB36_006518</name>
</gene>
<dbReference type="AlphaFoldDB" id="A0A397A2E6"/>
<sequence length="112" mass="12390">MGIWWSLPATACSARPLDTEQLAAFAYELPPPAYTLFLKDEAKTRKKKTVNRMLQALRSGPTSCSKANQEPSANDASSGEDGTRDDDDDGDLVTQRHYWDEGGLENEVEIQV</sequence>
<feature type="region of interest" description="Disordered" evidence="1">
    <location>
        <begin position="57"/>
        <end position="112"/>
    </location>
</feature>
<dbReference type="EMBL" id="QUSZ01007702">
    <property type="protein sequence ID" value="RHY01792.1"/>
    <property type="molecule type" value="Genomic_DNA"/>
</dbReference>
<evidence type="ECO:0000256" key="1">
    <source>
        <dbReference type="SAM" id="MobiDB-lite"/>
    </source>
</evidence>
<proteinExistence type="predicted"/>
<name>A0A397A2E6_APHAT</name>
<accession>A0A397A2E6</accession>
<organism evidence="2 3">
    <name type="scientific">Aphanomyces astaci</name>
    <name type="common">Crayfish plague agent</name>
    <dbReference type="NCBI Taxonomy" id="112090"/>
    <lineage>
        <taxon>Eukaryota</taxon>
        <taxon>Sar</taxon>
        <taxon>Stramenopiles</taxon>
        <taxon>Oomycota</taxon>
        <taxon>Saprolegniomycetes</taxon>
        <taxon>Saprolegniales</taxon>
        <taxon>Verrucalvaceae</taxon>
        <taxon>Aphanomyces</taxon>
    </lineage>
</organism>
<protein>
    <submittedName>
        <fullName evidence="2">Uncharacterized protein</fullName>
    </submittedName>
</protein>
<dbReference type="Proteomes" id="UP000265427">
    <property type="component" value="Unassembled WGS sequence"/>
</dbReference>